<dbReference type="Pfam" id="PF09788">
    <property type="entry name" value="Tmemb_55A"/>
    <property type="match status" value="1"/>
</dbReference>
<dbReference type="GO" id="GO:0031902">
    <property type="term" value="C:late endosome membrane"/>
    <property type="evidence" value="ECO:0007669"/>
    <property type="project" value="UniProtKB-SubCell"/>
</dbReference>
<protein>
    <recommendedName>
        <fullName evidence="4 11">Phosphatidylinositol-4,5-bisphosphate 4-phosphatase</fullName>
        <ecNumber evidence="4 11">3.1.3.78</ecNumber>
    </recommendedName>
</protein>
<accession>A0A7R8ZT78</accession>
<name>A0A7R8ZT78_9CRUS</name>
<dbReference type="EC" id="3.1.3.78" evidence="4 11"/>
<dbReference type="EMBL" id="OB666419">
    <property type="protein sequence ID" value="CAD7233515.1"/>
    <property type="molecule type" value="Genomic_DNA"/>
</dbReference>
<reference evidence="12" key="1">
    <citation type="submission" date="2020-11" db="EMBL/GenBank/DDBJ databases">
        <authorList>
            <person name="Tran Van P."/>
        </authorList>
    </citation>
    <scope>NUCLEOTIDE SEQUENCE</scope>
</reference>
<keyword evidence="9" id="KW-0472">Membrane</keyword>
<evidence type="ECO:0000256" key="5">
    <source>
        <dbReference type="ARBA" id="ARBA00022692"/>
    </source>
</evidence>
<keyword evidence="10 11" id="KW-0458">Lysosome</keyword>
<dbReference type="InterPro" id="IPR019178">
    <property type="entry name" value="PtdIns-P2-Ptase"/>
</dbReference>
<dbReference type="GO" id="GO:0034597">
    <property type="term" value="F:phosphatidylinositol-4,5-bisphosphate 4-phosphatase activity"/>
    <property type="evidence" value="ECO:0007669"/>
    <property type="project" value="UniProtKB-EC"/>
</dbReference>
<keyword evidence="5" id="KW-0812">Transmembrane</keyword>
<dbReference type="OrthoDB" id="9939933at2759"/>
<evidence type="ECO:0000256" key="7">
    <source>
        <dbReference type="ARBA" id="ARBA00022801"/>
    </source>
</evidence>
<evidence type="ECO:0000256" key="11">
    <source>
        <dbReference type="RuleBase" id="RU365008"/>
    </source>
</evidence>
<evidence type="ECO:0000256" key="3">
    <source>
        <dbReference type="ARBA" id="ARBA00004155"/>
    </source>
</evidence>
<evidence type="ECO:0000256" key="2">
    <source>
        <dbReference type="ARBA" id="ARBA00004107"/>
    </source>
</evidence>
<comment type="function">
    <text evidence="11">Catalyzes the hydrolysis of phosphatidylinositol-4,5-bisphosphate (PtdIns-4,5-P2) to phosphatidylinositol-4-phosphate (PtdIns-4-P).</text>
</comment>
<keyword evidence="6 11" id="KW-0967">Endosome</keyword>
<evidence type="ECO:0000256" key="9">
    <source>
        <dbReference type="ARBA" id="ARBA00023136"/>
    </source>
</evidence>
<feature type="non-terminal residue" evidence="12">
    <location>
        <position position="1"/>
    </location>
</feature>
<dbReference type="PANTHER" id="PTHR21014:SF6">
    <property type="entry name" value="PHOSPHATIDYLINOSITOL-4,5-BISPHOSPHATE 4-PHOSPHATASE"/>
    <property type="match status" value="1"/>
</dbReference>
<comment type="subcellular location">
    <subcellularLocation>
        <location evidence="2 11">Late endosome membrane</location>
        <topology evidence="2 11">Multi-pass membrane protein</topology>
    </subcellularLocation>
    <subcellularLocation>
        <location evidence="3 11">Lysosome membrane</location>
        <topology evidence="3 11">Multi-pass membrane protein</topology>
    </subcellularLocation>
</comment>
<dbReference type="GO" id="GO:0030670">
    <property type="term" value="C:phagocytic vesicle membrane"/>
    <property type="evidence" value="ECO:0007669"/>
    <property type="project" value="TreeGrafter"/>
</dbReference>
<keyword evidence="8" id="KW-1133">Transmembrane helix</keyword>
<evidence type="ECO:0000313" key="12">
    <source>
        <dbReference type="EMBL" id="CAD7233515.1"/>
    </source>
</evidence>
<proteinExistence type="predicted"/>
<evidence type="ECO:0000256" key="10">
    <source>
        <dbReference type="ARBA" id="ARBA00023228"/>
    </source>
</evidence>
<dbReference type="GO" id="GO:0005886">
    <property type="term" value="C:plasma membrane"/>
    <property type="evidence" value="ECO:0007669"/>
    <property type="project" value="TreeGrafter"/>
</dbReference>
<sequence>MLPVQDPETMSGERSGPTRRQPDIDVQAAFIHHQRHFDRQGTLLVCQCTIDITGKIDEHVHVVQCEKCSEATPIKNGRAGMKYVRCHCNCLLVCKATSKRIACPRANCKSVIQLRRTARPGRAAPTLSVIYREAWAYCRDFFFLNTVNLSSVTCSGCRKFSFVGRKIS</sequence>
<keyword evidence="7 11" id="KW-0378">Hydrolase</keyword>
<evidence type="ECO:0000256" key="6">
    <source>
        <dbReference type="ARBA" id="ARBA00022753"/>
    </source>
</evidence>
<organism evidence="12">
    <name type="scientific">Cyprideis torosa</name>
    <dbReference type="NCBI Taxonomy" id="163714"/>
    <lineage>
        <taxon>Eukaryota</taxon>
        <taxon>Metazoa</taxon>
        <taxon>Ecdysozoa</taxon>
        <taxon>Arthropoda</taxon>
        <taxon>Crustacea</taxon>
        <taxon>Oligostraca</taxon>
        <taxon>Ostracoda</taxon>
        <taxon>Podocopa</taxon>
        <taxon>Podocopida</taxon>
        <taxon>Cytherocopina</taxon>
        <taxon>Cytheroidea</taxon>
        <taxon>Cytherideidae</taxon>
        <taxon>Cyprideis</taxon>
    </lineage>
</organism>
<dbReference type="PANTHER" id="PTHR21014">
    <property type="entry name" value="PHOSPHATIDYLINOSITOL-4,5-BISPHOSPHATE 4-PHOSPHATASE"/>
    <property type="match status" value="1"/>
</dbReference>
<gene>
    <name evidence="12" type="ORF">CTOB1V02_LOCUS11336</name>
</gene>
<dbReference type="AlphaFoldDB" id="A0A7R8ZT78"/>
<evidence type="ECO:0000256" key="4">
    <source>
        <dbReference type="ARBA" id="ARBA00012936"/>
    </source>
</evidence>
<evidence type="ECO:0000256" key="8">
    <source>
        <dbReference type="ARBA" id="ARBA00022989"/>
    </source>
</evidence>
<dbReference type="GO" id="GO:0005765">
    <property type="term" value="C:lysosomal membrane"/>
    <property type="evidence" value="ECO:0007669"/>
    <property type="project" value="UniProtKB-SubCell"/>
</dbReference>
<evidence type="ECO:0000256" key="1">
    <source>
        <dbReference type="ARBA" id="ARBA00001261"/>
    </source>
</evidence>
<dbReference type="GO" id="GO:0046856">
    <property type="term" value="P:phosphatidylinositol dephosphorylation"/>
    <property type="evidence" value="ECO:0007669"/>
    <property type="project" value="InterPro"/>
</dbReference>
<comment type="catalytic activity">
    <reaction evidence="1 11">
        <text>a 1,2-diacyl-sn-glycero-3-phospho-(1D-myo-inositol-4,5-bisphosphate) + H2O = a 1,2-diacyl-sn-glycero-3-phospho-(1D-myo-inositol-5-phosphate) + phosphate</text>
        <dbReference type="Rhea" id="RHEA:25674"/>
        <dbReference type="ChEBI" id="CHEBI:15377"/>
        <dbReference type="ChEBI" id="CHEBI:43474"/>
        <dbReference type="ChEBI" id="CHEBI:57795"/>
        <dbReference type="ChEBI" id="CHEBI:58456"/>
        <dbReference type="EC" id="3.1.3.78"/>
    </reaction>
</comment>